<dbReference type="RefSeq" id="WP_047873838.1">
    <property type="nucleotide sequence ID" value="NZ_BMYC01000026.1"/>
</dbReference>
<evidence type="ECO:0000313" key="4">
    <source>
        <dbReference type="EMBL" id="KLV01399.1"/>
    </source>
</evidence>
<dbReference type="PANTHER" id="PTHR11092">
    <property type="entry name" value="SUGAR NUCLEOTIDE EPIMERASE RELATED"/>
    <property type="match status" value="1"/>
</dbReference>
<accession>A0A0J1GPP5</accession>
<reference evidence="4 5" key="1">
    <citation type="submission" date="2015-05" db="EMBL/GenBank/DDBJ databases">
        <title>Photobacterium galathea sp. nov.</title>
        <authorList>
            <person name="Machado H."/>
            <person name="Gram L."/>
        </authorList>
    </citation>
    <scope>NUCLEOTIDE SEQUENCE [LARGE SCALE GENOMIC DNA]</scope>
    <source>
        <strain evidence="4 5">DSM 25995</strain>
    </source>
</reference>
<feature type="domain" description="NAD-dependent epimerase/dehydratase" evidence="2">
    <location>
        <begin position="3"/>
        <end position="220"/>
    </location>
</feature>
<dbReference type="OrthoDB" id="9801773at2"/>
<dbReference type="EMBL" id="LDOV01000014">
    <property type="protein sequence ID" value="KLV01399.1"/>
    <property type="molecule type" value="Genomic_DNA"/>
</dbReference>
<dbReference type="SUPFAM" id="SSF51735">
    <property type="entry name" value="NAD(P)-binding Rossmann-fold domains"/>
    <property type="match status" value="1"/>
</dbReference>
<gene>
    <name evidence="4" type="ORF">ABT58_07805</name>
</gene>
<dbReference type="InterPro" id="IPR013549">
    <property type="entry name" value="DUF1731"/>
</dbReference>
<dbReference type="AlphaFoldDB" id="A0A0J1GPP5"/>
<dbReference type="InterPro" id="IPR010099">
    <property type="entry name" value="SDR39U1"/>
</dbReference>
<sequence length="302" mass="33024">MKILVTGGTGFIGAALIHQLRDHDITVLSRDPAKASLSLGEPVKAITTLDQLENLNDFDAVINLAGEPIINKRWTARQKDTICRSRWGITQQLVEKIKASEQPPHTFISGSAVGIYGNQHDNVIDEDFAIEHVSRHDFAHHVCQRWEHIASDAASEATRVCLLRTGIVLGRHGGALAKMLLPYQFGLGGPIGSGKQYTPWIHLDDMVNAIVFLLNTPSAHGAFNMTAPEPVTNKVFSQALAHALHRPHFLFTPAFALKLALGEAASLLLEGQNAIPAKLEAAGYTFQHRDINEALQDILRHA</sequence>
<dbReference type="Proteomes" id="UP000036426">
    <property type="component" value="Unassembled WGS sequence"/>
</dbReference>
<dbReference type="NCBIfam" id="TIGR01777">
    <property type="entry name" value="yfcH"/>
    <property type="match status" value="1"/>
</dbReference>
<comment type="similarity">
    <text evidence="1">Belongs to the NAD(P)-dependent epimerase/dehydratase family. SDR39U1 subfamily.</text>
</comment>
<dbReference type="InterPro" id="IPR036291">
    <property type="entry name" value="NAD(P)-bd_dom_sf"/>
</dbReference>
<feature type="domain" description="DUF1731" evidence="3">
    <location>
        <begin position="252"/>
        <end position="298"/>
    </location>
</feature>
<dbReference type="Pfam" id="PF08338">
    <property type="entry name" value="DUF1731"/>
    <property type="match status" value="1"/>
</dbReference>
<organism evidence="4 5">
    <name type="scientific">Photobacterium aphoticum</name>
    <dbReference type="NCBI Taxonomy" id="754436"/>
    <lineage>
        <taxon>Bacteria</taxon>
        <taxon>Pseudomonadati</taxon>
        <taxon>Pseudomonadota</taxon>
        <taxon>Gammaproteobacteria</taxon>
        <taxon>Vibrionales</taxon>
        <taxon>Vibrionaceae</taxon>
        <taxon>Photobacterium</taxon>
    </lineage>
</organism>
<comment type="caution">
    <text evidence="4">The sequence shown here is derived from an EMBL/GenBank/DDBJ whole genome shotgun (WGS) entry which is preliminary data.</text>
</comment>
<dbReference type="Pfam" id="PF01370">
    <property type="entry name" value="Epimerase"/>
    <property type="match status" value="1"/>
</dbReference>
<evidence type="ECO:0000259" key="2">
    <source>
        <dbReference type="Pfam" id="PF01370"/>
    </source>
</evidence>
<dbReference type="PATRIC" id="fig|754436.4.peg.1654"/>
<evidence type="ECO:0000259" key="3">
    <source>
        <dbReference type="Pfam" id="PF08338"/>
    </source>
</evidence>
<evidence type="ECO:0000313" key="5">
    <source>
        <dbReference type="Proteomes" id="UP000036426"/>
    </source>
</evidence>
<dbReference type="PANTHER" id="PTHR11092:SF0">
    <property type="entry name" value="EPIMERASE FAMILY PROTEIN SDR39U1"/>
    <property type="match status" value="1"/>
</dbReference>
<dbReference type="CDD" id="cd05242">
    <property type="entry name" value="SDR_a8"/>
    <property type="match status" value="1"/>
</dbReference>
<protein>
    <submittedName>
        <fullName evidence="4">Epimerase</fullName>
    </submittedName>
</protein>
<name>A0A0J1GPP5_9GAMM</name>
<dbReference type="Gene3D" id="3.40.50.720">
    <property type="entry name" value="NAD(P)-binding Rossmann-like Domain"/>
    <property type="match status" value="1"/>
</dbReference>
<proteinExistence type="inferred from homology"/>
<evidence type="ECO:0000256" key="1">
    <source>
        <dbReference type="ARBA" id="ARBA00009353"/>
    </source>
</evidence>
<keyword evidence="5" id="KW-1185">Reference proteome</keyword>
<dbReference type="InterPro" id="IPR001509">
    <property type="entry name" value="Epimerase_deHydtase"/>
</dbReference>